<keyword evidence="2" id="KW-0812">Transmembrane</keyword>
<organism evidence="7 8">
    <name type="scientific">Bodo saltans</name>
    <name type="common">Flagellated protozoan</name>
    <dbReference type="NCBI Taxonomy" id="75058"/>
    <lineage>
        <taxon>Eukaryota</taxon>
        <taxon>Discoba</taxon>
        <taxon>Euglenozoa</taxon>
        <taxon>Kinetoplastea</taxon>
        <taxon>Metakinetoplastina</taxon>
        <taxon>Eubodonida</taxon>
        <taxon>Bodonidae</taxon>
        <taxon>Bodo</taxon>
    </lineage>
</organism>
<sequence length="149" mass="16804">MPFLTVWAALGLVLCMPRSTLSTPMCGCEHRYSLMMDFYNATNGAGWTHNNGWSLTPASCLTNWYGVYCYYNDVQEIDLPNNNLTGTLPASLGNMSQLVQLSLSSNSITGTLPPEWQSFKLLRYLYLWSNSLSGTLPTEWSNIFWLIQL</sequence>
<dbReference type="AlphaFoldDB" id="A0A0S4J603"/>
<gene>
    <name evidence="7" type="ORF">BSAL_89330</name>
</gene>
<reference evidence="8" key="1">
    <citation type="submission" date="2015-09" db="EMBL/GenBank/DDBJ databases">
        <authorList>
            <consortium name="Pathogen Informatics"/>
        </authorList>
    </citation>
    <scope>NUCLEOTIDE SEQUENCE [LARGE SCALE GENOMIC DNA]</scope>
    <source>
        <strain evidence="8">Lake Konstanz</strain>
    </source>
</reference>
<evidence type="ECO:0000256" key="1">
    <source>
        <dbReference type="ARBA" id="ARBA00004370"/>
    </source>
</evidence>
<dbReference type="VEuPathDB" id="TriTrypDB:BSAL_89330"/>
<evidence type="ECO:0000256" key="6">
    <source>
        <dbReference type="SAM" id="SignalP"/>
    </source>
</evidence>
<dbReference type="OrthoDB" id="676979at2759"/>
<dbReference type="PANTHER" id="PTHR48010:SF58">
    <property type="entry name" value="RECEPTOR PROTEIN KINASE-LIKE PROTEIN ZAR1"/>
    <property type="match status" value="1"/>
</dbReference>
<feature type="signal peptide" evidence="6">
    <location>
        <begin position="1"/>
        <end position="22"/>
    </location>
</feature>
<proteinExistence type="predicted"/>
<keyword evidence="3" id="KW-0677">Repeat</keyword>
<dbReference type="Gene3D" id="3.80.10.10">
    <property type="entry name" value="Ribonuclease Inhibitor"/>
    <property type="match status" value="1"/>
</dbReference>
<evidence type="ECO:0000313" key="7">
    <source>
        <dbReference type="EMBL" id="CUG85118.1"/>
    </source>
</evidence>
<evidence type="ECO:0000313" key="8">
    <source>
        <dbReference type="Proteomes" id="UP000051952"/>
    </source>
</evidence>
<keyword evidence="6" id="KW-0732">Signal</keyword>
<dbReference type="InterPro" id="IPR050994">
    <property type="entry name" value="At_inactive_RLKs"/>
</dbReference>
<comment type="subcellular location">
    <subcellularLocation>
        <location evidence="1">Membrane</location>
    </subcellularLocation>
</comment>
<keyword evidence="8" id="KW-1185">Reference proteome</keyword>
<dbReference type="GO" id="GO:0016020">
    <property type="term" value="C:membrane"/>
    <property type="evidence" value="ECO:0007669"/>
    <property type="project" value="UniProtKB-SubCell"/>
</dbReference>
<feature type="chain" id="PRO_5006622032" evidence="6">
    <location>
        <begin position="23"/>
        <end position="149"/>
    </location>
</feature>
<evidence type="ECO:0000256" key="5">
    <source>
        <dbReference type="ARBA" id="ARBA00023136"/>
    </source>
</evidence>
<dbReference type="SUPFAM" id="SSF52058">
    <property type="entry name" value="L domain-like"/>
    <property type="match status" value="1"/>
</dbReference>
<evidence type="ECO:0000256" key="3">
    <source>
        <dbReference type="ARBA" id="ARBA00022737"/>
    </source>
</evidence>
<dbReference type="Pfam" id="PF13855">
    <property type="entry name" value="LRR_8"/>
    <property type="match status" value="1"/>
</dbReference>
<keyword evidence="4" id="KW-1133">Transmembrane helix</keyword>
<protein>
    <submittedName>
        <fullName evidence="7">GP46-like surface antigen, putative</fullName>
    </submittedName>
</protein>
<keyword evidence="5" id="KW-0472">Membrane</keyword>
<dbReference type="Proteomes" id="UP000051952">
    <property type="component" value="Unassembled WGS sequence"/>
</dbReference>
<evidence type="ECO:0000256" key="2">
    <source>
        <dbReference type="ARBA" id="ARBA00022692"/>
    </source>
</evidence>
<evidence type="ECO:0000256" key="4">
    <source>
        <dbReference type="ARBA" id="ARBA00022989"/>
    </source>
</evidence>
<accession>A0A0S4J603</accession>
<dbReference type="PANTHER" id="PTHR48010">
    <property type="entry name" value="OS05G0588300 PROTEIN"/>
    <property type="match status" value="1"/>
</dbReference>
<feature type="non-terminal residue" evidence="7">
    <location>
        <position position="149"/>
    </location>
</feature>
<name>A0A0S4J603_BODSA</name>
<dbReference type="InterPro" id="IPR001611">
    <property type="entry name" value="Leu-rich_rpt"/>
</dbReference>
<dbReference type="EMBL" id="CYKH01001147">
    <property type="protein sequence ID" value="CUG85118.1"/>
    <property type="molecule type" value="Genomic_DNA"/>
</dbReference>
<dbReference type="InterPro" id="IPR032675">
    <property type="entry name" value="LRR_dom_sf"/>
</dbReference>
<dbReference type="FunFam" id="3.80.10.10:FF:000129">
    <property type="entry name" value="Leucine-rich repeat receptor-like kinase"/>
    <property type="match status" value="1"/>
</dbReference>